<gene>
    <name evidence="2" type="primary">catC2</name>
    <name evidence="2" type="ORF">CETAM_10355</name>
</gene>
<evidence type="ECO:0000259" key="1">
    <source>
        <dbReference type="Pfam" id="PF02426"/>
    </source>
</evidence>
<reference evidence="2 3" key="1">
    <citation type="journal article" date="2021" name="Int. J. Syst. Evol. Microbiol.">
        <title>Classification of three corynebacterial strains isolated from a small paddock in North Rhine-Westphalia: proposal of &lt;i&gt;Corynebacterium kalinowskii&lt;/i&gt; sp. nov., &lt;i&gt;Corynebacterium comes&lt;/i&gt; sp. nov. and &lt;i&gt;Corynebacterium occultum&lt;/i&gt; sp. nov.</title>
        <authorList>
            <person name="Schaffert L."/>
            <person name="Ruwe M."/>
            <person name="Milse J."/>
            <person name="Hanuschka K."/>
            <person name="Ortseifen V."/>
            <person name="Droste J."/>
            <person name="Brandt D."/>
            <person name="Schl L."/>
            <person name="Kutter Y."/>
            <person name="Vinke S."/>
            <person name="Vieh P."/>
            <person name="Jacob L."/>
            <person name="L N.C."/>
            <person name="Schulte-Berndt E."/>
            <person name="Hain C."/>
            <person name="Linder M."/>
            <person name="Schmidt P."/>
            <person name="Wollenschl L."/>
            <person name="Luttermann T."/>
            <person name="Thieme E."/>
            <person name="Hassa J."/>
            <person name="Haak M."/>
            <person name="Wittchen M."/>
            <person name="Mentz A."/>
            <person name="Persicke M."/>
            <person name="Busche T."/>
            <person name="R C."/>
        </authorList>
    </citation>
    <scope>NUCLEOTIDE SEQUENCE [LARGE SCALE GENOMIC DNA]</scope>
    <source>
        <strain evidence="2 3">2019</strain>
    </source>
</reference>
<feature type="domain" description="Muconolactone isomerase" evidence="1">
    <location>
        <begin position="4"/>
        <end position="87"/>
    </location>
</feature>
<evidence type="ECO:0000313" key="2">
    <source>
        <dbReference type="EMBL" id="QGU05320.1"/>
    </source>
</evidence>
<evidence type="ECO:0000313" key="3">
    <source>
        <dbReference type="Proteomes" id="UP000425178"/>
    </source>
</evidence>
<proteinExistence type="predicted"/>
<sequence>MAQFHCRIRIGLPPGMDPEVRADYLERDRLHLAGLRENGALVHDWRAAGEQLEFLVLESADSGELHELLAGRPLFPFLRVEVTALRSPVL</sequence>
<dbReference type="RefSeq" id="WP_156228782.1">
    <property type="nucleotide sequence ID" value="NZ_CP046453.1"/>
</dbReference>
<dbReference type="GO" id="GO:0016159">
    <property type="term" value="F:muconolactone delta-isomerase activity"/>
    <property type="evidence" value="ECO:0007669"/>
    <property type="project" value="UniProtKB-EC"/>
</dbReference>
<dbReference type="EMBL" id="CP046453">
    <property type="protein sequence ID" value="QGU05320.1"/>
    <property type="molecule type" value="Genomic_DNA"/>
</dbReference>
<dbReference type="KEGG" id="ccoe:CETAM_10355"/>
<dbReference type="InterPro" id="IPR026029">
    <property type="entry name" value="MLI_dom"/>
</dbReference>
<dbReference type="AlphaFoldDB" id="A0A6B8W5W0"/>
<dbReference type="EC" id="5.3.3.4" evidence="2"/>
<accession>A0A6B8W5W0</accession>
<keyword evidence="2" id="KW-0413">Isomerase</keyword>
<organism evidence="2 3">
    <name type="scientific">Corynebacterium comes</name>
    <dbReference type="NCBI Taxonomy" id="2675218"/>
    <lineage>
        <taxon>Bacteria</taxon>
        <taxon>Bacillati</taxon>
        <taxon>Actinomycetota</taxon>
        <taxon>Actinomycetes</taxon>
        <taxon>Mycobacteriales</taxon>
        <taxon>Corynebacteriaceae</taxon>
        <taxon>Corynebacterium</taxon>
    </lineage>
</organism>
<name>A0A6B8W5W0_9CORY</name>
<dbReference type="SUPFAM" id="SSF54909">
    <property type="entry name" value="Dimeric alpha+beta barrel"/>
    <property type="match status" value="1"/>
</dbReference>
<dbReference type="Gene3D" id="3.30.70.1060">
    <property type="entry name" value="Dimeric alpha+beta barrel"/>
    <property type="match status" value="1"/>
</dbReference>
<keyword evidence="3" id="KW-1185">Reference proteome</keyword>
<dbReference type="InterPro" id="IPR011008">
    <property type="entry name" value="Dimeric_a/b-barrel"/>
</dbReference>
<protein>
    <submittedName>
        <fullName evidence="2">Muconolactone Delta-isomerase</fullName>
        <ecNumber evidence="2">5.3.3.4</ecNumber>
    </submittedName>
</protein>
<dbReference type="Proteomes" id="UP000425178">
    <property type="component" value="Chromosome"/>
</dbReference>
<dbReference type="Pfam" id="PF02426">
    <property type="entry name" value="MIase"/>
    <property type="match status" value="1"/>
</dbReference>